<dbReference type="EMBL" id="JBHSRS010000067">
    <property type="protein sequence ID" value="MFC6282108.1"/>
    <property type="molecule type" value="Genomic_DNA"/>
</dbReference>
<organism evidence="2 3">
    <name type="scientific">Polaromonas aquatica</name>
    <dbReference type="NCBI Taxonomy" id="332657"/>
    <lineage>
        <taxon>Bacteria</taxon>
        <taxon>Pseudomonadati</taxon>
        <taxon>Pseudomonadota</taxon>
        <taxon>Betaproteobacteria</taxon>
        <taxon>Burkholderiales</taxon>
        <taxon>Comamonadaceae</taxon>
        <taxon>Polaromonas</taxon>
    </lineage>
</organism>
<reference evidence="3" key="1">
    <citation type="journal article" date="2019" name="Int. J. Syst. Evol. Microbiol.">
        <title>The Global Catalogue of Microorganisms (GCM) 10K type strain sequencing project: providing services to taxonomists for standard genome sequencing and annotation.</title>
        <authorList>
            <consortium name="The Broad Institute Genomics Platform"/>
            <consortium name="The Broad Institute Genome Sequencing Center for Infectious Disease"/>
            <person name="Wu L."/>
            <person name="Ma J."/>
        </authorList>
    </citation>
    <scope>NUCLEOTIDE SEQUENCE [LARGE SCALE GENOMIC DNA]</scope>
    <source>
        <strain evidence="3">CCUG 39402</strain>
    </source>
</reference>
<comment type="caution">
    <text evidence="2">The sequence shown here is derived from an EMBL/GenBank/DDBJ whole genome shotgun (WGS) entry which is preliminary data.</text>
</comment>
<evidence type="ECO:0000313" key="3">
    <source>
        <dbReference type="Proteomes" id="UP001596270"/>
    </source>
</evidence>
<gene>
    <name evidence="2" type="ORF">ACFQND_12815</name>
</gene>
<proteinExistence type="predicted"/>
<name>A0ABW1TXT3_9BURK</name>
<feature type="region of interest" description="Disordered" evidence="1">
    <location>
        <begin position="1"/>
        <end position="24"/>
    </location>
</feature>
<dbReference type="Proteomes" id="UP001596270">
    <property type="component" value="Unassembled WGS sequence"/>
</dbReference>
<evidence type="ECO:0000313" key="2">
    <source>
        <dbReference type="EMBL" id="MFC6282108.1"/>
    </source>
</evidence>
<accession>A0ABW1TXT3</accession>
<protein>
    <submittedName>
        <fullName evidence="2">Uncharacterized protein</fullName>
    </submittedName>
</protein>
<evidence type="ECO:0000256" key="1">
    <source>
        <dbReference type="SAM" id="MobiDB-lite"/>
    </source>
</evidence>
<keyword evidence="3" id="KW-1185">Reference proteome</keyword>
<dbReference type="RefSeq" id="WP_371435867.1">
    <property type="nucleotide sequence ID" value="NZ_JBHSRS010000067.1"/>
</dbReference>
<sequence>MEKRRMRANHLNFGPATARSTPPVQRPFDAMIATGKAVDVTSLAGNHFPQGRVAIESSVYEQHVAWPNSAMRQHMLYLEETARLNEVLRAASDVTRHESPAEFVHRGVACEARTDKSIRHSFVLERFESSAYTGWLIRQ</sequence>